<dbReference type="KEGG" id="vg:77933527"/>
<name>A0AAE8XF57_9CAUD</name>
<accession>A0AAE8XF57</accession>
<dbReference type="Proteomes" id="UP000828026">
    <property type="component" value="Segment"/>
</dbReference>
<proteinExistence type="predicted"/>
<evidence type="ECO:0000313" key="1">
    <source>
        <dbReference type="EMBL" id="UAW01173.1"/>
    </source>
</evidence>
<reference evidence="1 2" key="1">
    <citation type="submission" date="2021-06" db="EMBL/GenBank/DDBJ databases">
        <authorList>
            <person name="Chen R."/>
            <person name="Qin H."/>
            <person name="He S."/>
            <person name="Han P."/>
            <person name="Xu F."/>
            <person name="Sun H."/>
            <person name="Fan H."/>
            <person name="Tong Y."/>
        </authorList>
    </citation>
    <scope>NUCLEOTIDE SEQUENCE [LARGE SCALE GENOMIC DNA]</scope>
</reference>
<evidence type="ECO:0000313" key="2">
    <source>
        <dbReference type="Proteomes" id="UP000828026"/>
    </source>
</evidence>
<protein>
    <submittedName>
        <fullName evidence="1">Uncharacterized protein</fullName>
    </submittedName>
</protein>
<sequence>MSISPNSIHTLDAAINNDINKLAKKLGCKIDHEGNIQYTNDQVRQTLMKACYGSAIAWQQAEGFIPNTK</sequence>
<dbReference type="GeneID" id="77933527"/>
<dbReference type="RefSeq" id="YP_010657608.1">
    <property type="nucleotide sequence ID" value="NC_070848.1"/>
</dbReference>
<dbReference type="EMBL" id="MZ447858">
    <property type="protein sequence ID" value="UAW01173.1"/>
    <property type="molecule type" value="Genomic_DNA"/>
</dbReference>
<keyword evidence="2" id="KW-1185">Reference proteome</keyword>
<organism evidence="1 2">
    <name type="scientific">Vibrio phage BUCT194</name>
    <dbReference type="NCBI Taxonomy" id="2859072"/>
    <lineage>
        <taxon>Viruses</taxon>
        <taxon>Duplodnaviria</taxon>
        <taxon>Heunggongvirae</taxon>
        <taxon>Uroviricota</taxon>
        <taxon>Caudoviricetes</taxon>
        <taxon>Schitoviridae</taxon>
        <taxon>Varunavirus</taxon>
        <taxon>Varunavirus BUCT194</taxon>
    </lineage>
</organism>